<dbReference type="Gene3D" id="3.30.750.24">
    <property type="entry name" value="STAS domain"/>
    <property type="match status" value="1"/>
</dbReference>
<name>A0A7W7FL35_9MICO</name>
<reference evidence="4 5" key="1">
    <citation type="submission" date="2020-08" db="EMBL/GenBank/DDBJ databases">
        <title>Sequencing the genomes of 1000 actinobacteria strains.</title>
        <authorList>
            <person name="Klenk H.-P."/>
        </authorList>
    </citation>
    <scope>NUCLEOTIDE SEQUENCE [LARGE SCALE GENOMIC DNA]</scope>
    <source>
        <strain evidence="4 5">DSM 24947</strain>
    </source>
</reference>
<dbReference type="CDD" id="cd07043">
    <property type="entry name" value="STAS_anti-anti-sigma_factors"/>
    <property type="match status" value="1"/>
</dbReference>
<evidence type="ECO:0000313" key="4">
    <source>
        <dbReference type="EMBL" id="MBB4666999.1"/>
    </source>
</evidence>
<dbReference type="RefSeq" id="WP_184217055.1">
    <property type="nucleotide sequence ID" value="NZ_JACHMD010000001.1"/>
</dbReference>
<dbReference type="AlphaFoldDB" id="A0A7W7FL35"/>
<accession>A0A7W7FL35</accession>
<comment type="similarity">
    <text evidence="1 2">Belongs to the anti-sigma-factor antagonist family.</text>
</comment>
<dbReference type="Proteomes" id="UP000573729">
    <property type="component" value="Unassembled WGS sequence"/>
</dbReference>
<evidence type="ECO:0000259" key="3">
    <source>
        <dbReference type="PROSITE" id="PS50801"/>
    </source>
</evidence>
<evidence type="ECO:0000256" key="1">
    <source>
        <dbReference type="ARBA" id="ARBA00009013"/>
    </source>
</evidence>
<dbReference type="PROSITE" id="PS50801">
    <property type="entry name" value="STAS"/>
    <property type="match status" value="1"/>
</dbReference>
<dbReference type="InterPro" id="IPR002645">
    <property type="entry name" value="STAS_dom"/>
</dbReference>
<feature type="domain" description="STAS" evidence="3">
    <location>
        <begin position="1"/>
        <end position="110"/>
    </location>
</feature>
<evidence type="ECO:0000256" key="2">
    <source>
        <dbReference type="RuleBase" id="RU003749"/>
    </source>
</evidence>
<sequence length="110" mass="11650">MQLDIDSRDGGLLITPQGRLTMVSARSFKEQVAEKIQSSSGSVTVIDLSQVEFIDSSGLGALVACLKTARQGGGDLRLAAPSEQVTMILAMTNLDRVLRPRATVAEAFGD</sequence>
<dbReference type="InterPro" id="IPR003658">
    <property type="entry name" value="Anti-sigma_ant"/>
</dbReference>
<dbReference type="Pfam" id="PF01740">
    <property type="entry name" value="STAS"/>
    <property type="match status" value="1"/>
</dbReference>
<dbReference type="InterPro" id="IPR036513">
    <property type="entry name" value="STAS_dom_sf"/>
</dbReference>
<dbReference type="PANTHER" id="PTHR33495:SF2">
    <property type="entry name" value="ANTI-SIGMA FACTOR ANTAGONIST TM_1081-RELATED"/>
    <property type="match status" value="1"/>
</dbReference>
<dbReference type="EMBL" id="JACHMD010000001">
    <property type="protein sequence ID" value="MBB4666999.1"/>
    <property type="molecule type" value="Genomic_DNA"/>
</dbReference>
<dbReference type="GO" id="GO:0043856">
    <property type="term" value="F:anti-sigma factor antagonist activity"/>
    <property type="evidence" value="ECO:0007669"/>
    <property type="project" value="InterPro"/>
</dbReference>
<organism evidence="4 5">
    <name type="scientific">Microbacterium marinum</name>
    <dbReference type="NCBI Taxonomy" id="421115"/>
    <lineage>
        <taxon>Bacteria</taxon>
        <taxon>Bacillati</taxon>
        <taxon>Actinomycetota</taxon>
        <taxon>Actinomycetes</taxon>
        <taxon>Micrococcales</taxon>
        <taxon>Microbacteriaceae</taxon>
        <taxon>Microbacterium</taxon>
    </lineage>
</organism>
<gene>
    <name evidence="4" type="ORF">BKA24_001708</name>
</gene>
<protein>
    <recommendedName>
        <fullName evidence="2">Anti-sigma factor antagonist</fullName>
    </recommendedName>
</protein>
<comment type="caution">
    <text evidence="4">The sequence shown here is derived from an EMBL/GenBank/DDBJ whole genome shotgun (WGS) entry which is preliminary data.</text>
</comment>
<keyword evidence="5" id="KW-1185">Reference proteome</keyword>
<dbReference type="SUPFAM" id="SSF52091">
    <property type="entry name" value="SpoIIaa-like"/>
    <property type="match status" value="1"/>
</dbReference>
<evidence type="ECO:0000313" key="5">
    <source>
        <dbReference type="Proteomes" id="UP000573729"/>
    </source>
</evidence>
<proteinExistence type="inferred from homology"/>
<dbReference type="NCBIfam" id="TIGR00377">
    <property type="entry name" value="ant_ant_sig"/>
    <property type="match status" value="1"/>
</dbReference>
<dbReference type="PANTHER" id="PTHR33495">
    <property type="entry name" value="ANTI-SIGMA FACTOR ANTAGONIST TM_1081-RELATED-RELATED"/>
    <property type="match status" value="1"/>
</dbReference>